<name>A0A316IIY3_9GAMM</name>
<feature type="transmembrane region" description="Helical" evidence="1">
    <location>
        <begin position="49"/>
        <end position="68"/>
    </location>
</feature>
<feature type="transmembrane region" description="Helical" evidence="1">
    <location>
        <begin position="165"/>
        <end position="183"/>
    </location>
</feature>
<dbReference type="InterPro" id="IPR000620">
    <property type="entry name" value="EamA_dom"/>
</dbReference>
<dbReference type="Gene3D" id="1.10.3730.20">
    <property type="match status" value="1"/>
</dbReference>
<dbReference type="Proteomes" id="UP000245812">
    <property type="component" value="Unassembled WGS sequence"/>
</dbReference>
<sequence>MTVVPGAAGTEMRDSTGTSMFKGVLLGFASFAAYAISDAFVKSLRGGVPAYEAVFIGALLGLAALPLVKGRGESWRDAVTARRPGLWWVRAVTGAICNISSVTAFTLLPMAEVFALIFLMPIFVTLLSVLFLKEHVGWRRWSAVVAGFVGVLVVLRPGFRHLGLGHAAAIACGLSGAVSVIALRLAGPHEKRVSLYGAGMVGPLIVGGLLMLPGFVWPDLRQWWLLAGYGLLAALAAVLLMYATLLAHANRVAPTQYSQMLWAIGFGYWLFGDRLDWPMLAGIALILGAGIFTLVREEKVTPWWRRAKMI</sequence>
<feature type="transmembrane region" description="Helical" evidence="1">
    <location>
        <begin position="88"/>
        <end position="107"/>
    </location>
</feature>
<comment type="caution">
    <text evidence="3">The sequence shown here is derived from an EMBL/GenBank/DDBJ whole genome shotgun (WGS) entry which is preliminary data.</text>
</comment>
<keyword evidence="1" id="KW-1133">Transmembrane helix</keyword>
<dbReference type="SUPFAM" id="SSF103481">
    <property type="entry name" value="Multidrug resistance efflux transporter EmrE"/>
    <property type="match status" value="2"/>
</dbReference>
<evidence type="ECO:0000259" key="2">
    <source>
        <dbReference type="Pfam" id="PF00892"/>
    </source>
</evidence>
<feature type="transmembrane region" description="Helical" evidence="1">
    <location>
        <begin position="277"/>
        <end position="295"/>
    </location>
</feature>
<evidence type="ECO:0000313" key="3">
    <source>
        <dbReference type="EMBL" id="PWK92870.1"/>
    </source>
</evidence>
<keyword evidence="1" id="KW-0812">Transmembrane</keyword>
<dbReference type="InterPro" id="IPR037185">
    <property type="entry name" value="EmrE-like"/>
</dbReference>
<dbReference type="AlphaFoldDB" id="A0A316IIY3"/>
<proteinExistence type="predicted"/>
<feature type="domain" description="EamA" evidence="2">
    <location>
        <begin position="22"/>
        <end position="155"/>
    </location>
</feature>
<reference evidence="3 4" key="1">
    <citation type="submission" date="2018-05" db="EMBL/GenBank/DDBJ databases">
        <title>Genomic Encyclopedia of Type Strains, Phase IV (KMG-IV): sequencing the most valuable type-strain genomes for metagenomic binning, comparative biology and taxonomic classification.</title>
        <authorList>
            <person name="Goeker M."/>
        </authorList>
    </citation>
    <scope>NUCLEOTIDE SEQUENCE [LARGE SCALE GENOMIC DNA]</scope>
    <source>
        <strain evidence="3 4">DSM 14263</strain>
    </source>
</reference>
<dbReference type="GO" id="GO:0016020">
    <property type="term" value="C:membrane"/>
    <property type="evidence" value="ECO:0007669"/>
    <property type="project" value="InterPro"/>
</dbReference>
<evidence type="ECO:0000313" key="4">
    <source>
        <dbReference type="Proteomes" id="UP000245812"/>
    </source>
</evidence>
<gene>
    <name evidence="3" type="ORF">C7456_101208</name>
</gene>
<feature type="domain" description="EamA" evidence="2">
    <location>
        <begin position="167"/>
        <end position="292"/>
    </location>
</feature>
<dbReference type="Pfam" id="PF00892">
    <property type="entry name" value="EamA"/>
    <property type="match status" value="2"/>
</dbReference>
<dbReference type="PANTHER" id="PTHR22911:SF135">
    <property type="entry name" value="BLR4310 PROTEIN"/>
    <property type="match status" value="1"/>
</dbReference>
<feature type="transmembrane region" description="Helical" evidence="1">
    <location>
        <begin position="195"/>
        <end position="217"/>
    </location>
</feature>
<accession>A0A316IIY3</accession>
<feature type="transmembrane region" description="Helical" evidence="1">
    <location>
        <begin position="20"/>
        <end position="37"/>
    </location>
</feature>
<evidence type="ECO:0000256" key="1">
    <source>
        <dbReference type="SAM" id="Phobius"/>
    </source>
</evidence>
<feature type="transmembrane region" description="Helical" evidence="1">
    <location>
        <begin position="113"/>
        <end position="132"/>
    </location>
</feature>
<feature type="transmembrane region" description="Helical" evidence="1">
    <location>
        <begin position="141"/>
        <end position="159"/>
    </location>
</feature>
<feature type="transmembrane region" description="Helical" evidence="1">
    <location>
        <begin position="223"/>
        <end position="245"/>
    </location>
</feature>
<keyword evidence="4" id="KW-1185">Reference proteome</keyword>
<dbReference type="PANTHER" id="PTHR22911">
    <property type="entry name" value="ACYL-MALONYL CONDENSING ENZYME-RELATED"/>
    <property type="match status" value="1"/>
</dbReference>
<dbReference type="EMBL" id="QGHC01000001">
    <property type="protein sequence ID" value="PWK92870.1"/>
    <property type="molecule type" value="Genomic_DNA"/>
</dbReference>
<protein>
    <submittedName>
        <fullName evidence="3">S-adenosylmethionine uptake transporter</fullName>
    </submittedName>
</protein>
<keyword evidence="1" id="KW-0472">Membrane</keyword>
<organism evidence="3 4">
    <name type="scientific">Fulvimonas soli</name>
    <dbReference type="NCBI Taxonomy" id="155197"/>
    <lineage>
        <taxon>Bacteria</taxon>
        <taxon>Pseudomonadati</taxon>
        <taxon>Pseudomonadota</taxon>
        <taxon>Gammaproteobacteria</taxon>
        <taxon>Lysobacterales</taxon>
        <taxon>Rhodanobacteraceae</taxon>
        <taxon>Fulvimonas</taxon>
    </lineage>
</organism>